<keyword evidence="2" id="KW-1185">Reference proteome</keyword>
<gene>
    <name evidence="3" type="primary">LOC105429730</name>
</gene>
<sequence>MKLGVFARACPWGDIQSGKRVSSGPRRSLPDGARSRVEDAPGKEDEDSPVSSRFSSSCPASLRTLREHAAVPVSHLVGRESGPCSQSASASPLDLVDSVGATGCSAPGPGFYQRLNR</sequence>
<feature type="region of interest" description="Disordered" evidence="1">
    <location>
        <begin position="15"/>
        <end position="59"/>
    </location>
</feature>
<organism evidence="2 3">
    <name type="scientific">Pogonomyrmex barbatus</name>
    <name type="common">red harvester ant</name>
    <dbReference type="NCBI Taxonomy" id="144034"/>
    <lineage>
        <taxon>Eukaryota</taxon>
        <taxon>Metazoa</taxon>
        <taxon>Ecdysozoa</taxon>
        <taxon>Arthropoda</taxon>
        <taxon>Hexapoda</taxon>
        <taxon>Insecta</taxon>
        <taxon>Pterygota</taxon>
        <taxon>Neoptera</taxon>
        <taxon>Endopterygota</taxon>
        <taxon>Hymenoptera</taxon>
        <taxon>Apocrita</taxon>
        <taxon>Aculeata</taxon>
        <taxon>Formicoidea</taxon>
        <taxon>Formicidae</taxon>
        <taxon>Myrmicinae</taxon>
        <taxon>Pogonomyrmex</taxon>
    </lineage>
</organism>
<feature type="compositionally biased region" description="Basic and acidic residues" evidence="1">
    <location>
        <begin position="33"/>
        <end position="43"/>
    </location>
</feature>
<protein>
    <submittedName>
        <fullName evidence="3">Uncharacterized protein LOC105429730</fullName>
    </submittedName>
</protein>
<evidence type="ECO:0000313" key="3">
    <source>
        <dbReference type="RefSeq" id="XP_011641190.1"/>
    </source>
</evidence>
<feature type="compositionally biased region" description="Low complexity" evidence="1">
    <location>
        <begin position="49"/>
        <end position="59"/>
    </location>
</feature>
<evidence type="ECO:0000313" key="2">
    <source>
        <dbReference type="Proteomes" id="UP000504615"/>
    </source>
</evidence>
<dbReference type="RefSeq" id="XP_011641190.1">
    <property type="nucleotide sequence ID" value="XM_011642888.2"/>
</dbReference>
<dbReference type="AlphaFoldDB" id="A0A6I9WF67"/>
<name>A0A6I9WF67_9HYME</name>
<accession>A0A6I9WF67</accession>
<dbReference type="Proteomes" id="UP000504615">
    <property type="component" value="Unplaced"/>
</dbReference>
<dbReference type="GeneID" id="105429730"/>
<evidence type="ECO:0000256" key="1">
    <source>
        <dbReference type="SAM" id="MobiDB-lite"/>
    </source>
</evidence>
<reference evidence="3" key="1">
    <citation type="submission" date="2025-08" db="UniProtKB">
        <authorList>
            <consortium name="RefSeq"/>
        </authorList>
    </citation>
    <scope>IDENTIFICATION</scope>
</reference>
<dbReference type="KEGG" id="pbar:105429730"/>
<proteinExistence type="predicted"/>